<evidence type="ECO:0000313" key="6">
    <source>
        <dbReference type="Proteomes" id="UP001152797"/>
    </source>
</evidence>
<dbReference type="PROSITE" id="PS51746">
    <property type="entry name" value="PPM_2"/>
    <property type="match status" value="1"/>
</dbReference>
<feature type="region of interest" description="Disordered" evidence="1">
    <location>
        <begin position="19"/>
        <end position="41"/>
    </location>
</feature>
<name>A0A9P1CJY4_9DINO</name>
<evidence type="ECO:0000313" key="4">
    <source>
        <dbReference type="EMBL" id="CAL1146884.1"/>
    </source>
</evidence>
<proteinExistence type="predicted"/>
<dbReference type="EMBL" id="CAMXCT020001841">
    <property type="protein sequence ID" value="CAL1146884.1"/>
    <property type="molecule type" value="Genomic_DNA"/>
</dbReference>
<dbReference type="SUPFAM" id="SSF81606">
    <property type="entry name" value="PP2C-like"/>
    <property type="match status" value="1"/>
</dbReference>
<gene>
    <name evidence="3" type="ORF">C1SCF055_LOCUS20250</name>
</gene>
<reference evidence="4" key="2">
    <citation type="submission" date="2024-04" db="EMBL/GenBank/DDBJ databases">
        <authorList>
            <person name="Chen Y."/>
            <person name="Shah S."/>
            <person name="Dougan E. K."/>
            <person name="Thang M."/>
            <person name="Chan C."/>
        </authorList>
    </citation>
    <scope>NUCLEOTIDE SEQUENCE [LARGE SCALE GENOMIC DNA]</scope>
</reference>
<dbReference type="OrthoDB" id="10264738at2759"/>
<evidence type="ECO:0000256" key="1">
    <source>
        <dbReference type="SAM" id="MobiDB-lite"/>
    </source>
</evidence>
<feature type="domain" description="PPM-type phosphatase" evidence="2">
    <location>
        <begin position="47"/>
        <end position="329"/>
    </location>
</feature>
<dbReference type="SMART" id="SM00332">
    <property type="entry name" value="PP2Cc"/>
    <property type="match status" value="1"/>
</dbReference>
<dbReference type="EMBL" id="CAMXCT030001841">
    <property type="protein sequence ID" value="CAL4780821.1"/>
    <property type="molecule type" value="Genomic_DNA"/>
</dbReference>
<dbReference type="Gene3D" id="3.60.40.10">
    <property type="entry name" value="PPM-type phosphatase domain"/>
    <property type="match status" value="1"/>
</dbReference>
<dbReference type="InterPro" id="IPR015655">
    <property type="entry name" value="PP2C"/>
</dbReference>
<evidence type="ECO:0000313" key="3">
    <source>
        <dbReference type="EMBL" id="CAI3993509.1"/>
    </source>
</evidence>
<dbReference type="PANTHER" id="PTHR47992">
    <property type="entry name" value="PROTEIN PHOSPHATASE"/>
    <property type="match status" value="1"/>
</dbReference>
<keyword evidence="6" id="KW-1185">Reference proteome</keyword>
<dbReference type="CDD" id="cd00143">
    <property type="entry name" value="PP2Cc"/>
    <property type="match status" value="1"/>
</dbReference>
<dbReference type="EMBL" id="CAMXCT010001841">
    <property type="protein sequence ID" value="CAI3993509.1"/>
    <property type="molecule type" value="Genomic_DNA"/>
</dbReference>
<dbReference type="InterPro" id="IPR001932">
    <property type="entry name" value="PPM-type_phosphatase-like_dom"/>
</dbReference>
<dbReference type="GO" id="GO:0004722">
    <property type="term" value="F:protein serine/threonine phosphatase activity"/>
    <property type="evidence" value="ECO:0007669"/>
    <property type="project" value="InterPro"/>
</dbReference>
<comment type="caution">
    <text evidence="3">The sequence shown here is derived from an EMBL/GenBank/DDBJ whole genome shotgun (WGS) entry which is preliminary data.</text>
</comment>
<accession>A0A9P1CJY4</accession>
<dbReference type="Proteomes" id="UP001152797">
    <property type="component" value="Unassembled WGS sequence"/>
</dbReference>
<organism evidence="3">
    <name type="scientific">Cladocopium goreaui</name>
    <dbReference type="NCBI Taxonomy" id="2562237"/>
    <lineage>
        <taxon>Eukaryota</taxon>
        <taxon>Sar</taxon>
        <taxon>Alveolata</taxon>
        <taxon>Dinophyceae</taxon>
        <taxon>Suessiales</taxon>
        <taxon>Symbiodiniaceae</taxon>
        <taxon>Cladocopium</taxon>
    </lineage>
</organism>
<protein>
    <submittedName>
        <fullName evidence="5">PPM-type phosphatase domain-containing protein</fullName>
    </submittedName>
</protein>
<reference evidence="3" key="1">
    <citation type="submission" date="2022-10" db="EMBL/GenBank/DDBJ databases">
        <authorList>
            <person name="Chen Y."/>
            <person name="Dougan E. K."/>
            <person name="Chan C."/>
            <person name="Rhodes N."/>
            <person name="Thang M."/>
        </authorList>
    </citation>
    <scope>NUCLEOTIDE SEQUENCE</scope>
</reference>
<sequence length="334" mass="35551">MVSRFVRRATRPAPVPEVEAPLVSTASPSGPKQLIEGKHKAPRCSIEVATHTAKNWGGRHENEDRCMASQDTLNESFPFHTVGVLDGHDTDSASDLVAKLLPGAVGRRIKEGLPIGQAYMEAMAEMEDKLKKEHATAGTCVNSCTIAGGRVWCANLGDCRAALVTLEAPNSGAVKAESLTWLSRDHKASCPIEQKRIEAVGGSVIDGRVEGLEPSRTLGDFDVKMTVKPGVISIVPEVRSIDLGAGSTATGRRAVLMCATDGVWDVMSGQDLCKITQARKELASFFLPEAVLEAPKAGVQALHELAEDVVQFALAKGSRDDCTCLVAMISVVPE</sequence>
<dbReference type="AlphaFoldDB" id="A0A9P1CJY4"/>
<evidence type="ECO:0000259" key="2">
    <source>
        <dbReference type="PROSITE" id="PS51746"/>
    </source>
</evidence>
<evidence type="ECO:0000313" key="5">
    <source>
        <dbReference type="EMBL" id="CAL4780821.1"/>
    </source>
</evidence>
<dbReference type="InterPro" id="IPR036457">
    <property type="entry name" value="PPM-type-like_dom_sf"/>
</dbReference>
<dbReference type="Pfam" id="PF00481">
    <property type="entry name" value="PP2C"/>
    <property type="match status" value="1"/>
</dbReference>